<feature type="transmembrane region" description="Helical" evidence="5">
    <location>
        <begin position="382"/>
        <end position="401"/>
    </location>
</feature>
<feature type="transmembrane region" description="Helical" evidence="5">
    <location>
        <begin position="314"/>
        <end position="330"/>
    </location>
</feature>
<feature type="transmembrane region" description="Helical" evidence="5">
    <location>
        <begin position="187"/>
        <end position="207"/>
    </location>
</feature>
<dbReference type="PANTHER" id="PTHR23507">
    <property type="entry name" value="ZGC:174356"/>
    <property type="match status" value="1"/>
</dbReference>
<dbReference type="EMBL" id="JARQZJ010000066">
    <property type="protein sequence ID" value="KAK9880876.1"/>
    <property type="molecule type" value="Genomic_DNA"/>
</dbReference>
<keyword evidence="3 5" id="KW-1133">Transmembrane helix</keyword>
<gene>
    <name evidence="6" type="ORF">WA026_013204</name>
</gene>
<organism evidence="6 7">
    <name type="scientific">Henosepilachna vigintioctopunctata</name>
    <dbReference type="NCBI Taxonomy" id="420089"/>
    <lineage>
        <taxon>Eukaryota</taxon>
        <taxon>Metazoa</taxon>
        <taxon>Ecdysozoa</taxon>
        <taxon>Arthropoda</taxon>
        <taxon>Hexapoda</taxon>
        <taxon>Insecta</taxon>
        <taxon>Pterygota</taxon>
        <taxon>Neoptera</taxon>
        <taxon>Endopterygota</taxon>
        <taxon>Coleoptera</taxon>
        <taxon>Polyphaga</taxon>
        <taxon>Cucujiformia</taxon>
        <taxon>Coccinelloidea</taxon>
        <taxon>Coccinellidae</taxon>
        <taxon>Epilachninae</taxon>
        <taxon>Epilachnini</taxon>
        <taxon>Henosepilachna</taxon>
    </lineage>
</organism>
<evidence type="ECO:0008006" key="8">
    <source>
        <dbReference type="Google" id="ProtNLM"/>
    </source>
</evidence>
<feature type="transmembrane region" description="Helical" evidence="5">
    <location>
        <begin position="49"/>
        <end position="70"/>
    </location>
</feature>
<dbReference type="AlphaFoldDB" id="A0AAW1UM68"/>
<dbReference type="InterPro" id="IPR011701">
    <property type="entry name" value="MFS"/>
</dbReference>
<dbReference type="Gene3D" id="1.20.1250.20">
    <property type="entry name" value="MFS general substrate transporter like domains"/>
    <property type="match status" value="2"/>
</dbReference>
<dbReference type="GO" id="GO:0016020">
    <property type="term" value="C:membrane"/>
    <property type="evidence" value="ECO:0007669"/>
    <property type="project" value="UniProtKB-SubCell"/>
</dbReference>
<proteinExistence type="predicted"/>
<dbReference type="PANTHER" id="PTHR23507:SF1">
    <property type="entry name" value="FI18259P1-RELATED"/>
    <property type="match status" value="1"/>
</dbReference>
<evidence type="ECO:0000256" key="2">
    <source>
        <dbReference type="ARBA" id="ARBA00022692"/>
    </source>
</evidence>
<name>A0AAW1UM68_9CUCU</name>
<feature type="transmembrane region" description="Helical" evidence="5">
    <location>
        <begin position="474"/>
        <end position="494"/>
    </location>
</feature>
<evidence type="ECO:0000313" key="7">
    <source>
        <dbReference type="Proteomes" id="UP001431783"/>
    </source>
</evidence>
<evidence type="ECO:0000256" key="4">
    <source>
        <dbReference type="ARBA" id="ARBA00023136"/>
    </source>
</evidence>
<keyword evidence="2 5" id="KW-0812">Transmembrane</keyword>
<dbReference type="GO" id="GO:0022857">
    <property type="term" value="F:transmembrane transporter activity"/>
    <property type="evidence" value="ECO:0007669"/>
    <property type="project" value="InterPro"/>
</dbReference>
<keyword evidence="7" id="KW-1185">Reference proteome</keyword>
<feature type="transmembrane region" description="Helical" evidence="5">
    <location>
        <begin position="440"/>
        <end position="462"/>
    </location>
</feature>
<feature type="transmembrane region" description="Helical" evidence="5">
    <location>
        <begin position="250"/>
        <end position="269"/>
    </location>
</feature>
<feature type="transmembrane region" description="Helical" evidence="5">
    <location>
        <begin position="152"/>
        <end position="175"/>
    </location>
</feature>
<feature type="transmembrane region" description="Helical" evidence="5">
    <location>
        <begin position="121"/>
        <end position="140"/>
    </location>
</feature>
<accession>A0AAW1UM68</accession>
<evidence type="ECO:0000313" key="6">
    <source>
        <dbReference type="EMBL" id="KAK9880876.1"/>
    </source>
</evidence>
<dbReference type="InterPro" id="IPR036259">
    <property type="entry name" value="MFS_trans_sf"/>
</dbReference>
<protein>
    <recommendedName>
        <fullName evidence="8">Proton-coupled folate transporter</fullName>
    </recommendedName>
</protein>
<evidence type="ECO:0000256" key="1">
    <source>
        <dbReference type="ARBA" id="ARBA00004141"/>
    </source>
</evidence>
<sequence>MREQKTLANLQLAMAPFFSRHNIKNSNSTELESKSNNSTPQIYWRRLKIFVSNISLEPTFLCILFTSVMYQLVAQNLYLEKACRVNIGYNSSVCDALTQRNISGYTKLQEVEVQKLVSQMLGLRTLIQSFFPVCLVLFLGSWSDRHKRRKPLIIFPIIGEILCCLALIINVVYFYELPLIYTVMGDSLPLALLGGWPCLFIGAYSYVGERCTDSNRTFKMGSIAVSRMVGNSLGNSIGGMLFSATGFLNSFYFCIMSLIFAMILSILLVKEKKNTEKVNGENQGFLSDFFNVHYLVDCLKTCFHKGPRNRRKKIIIFITLAFIITGPTQAENSLNYIFTRYKFGWNSVQYGFFSGIKFSIELTGSFLGVIVLTKFLHCNEPVIGMIGLTGSIIANSVYVAAPSPRYFYIGAVCDFFTLLPYVAVRSLVPKTVPPHELGQTNAVFGIFDSLIPLVFGPLYTIIYKYTIDVFPGTYFLVTVFLKSTGLFLFVYLNYQARKEKNSDNELVENKCRLEKF</sequence>
<comment type="caution">
    <text evidence="6">The sequence shown here is derived from an EMBL/GenBank/DDBJ whole genome shotgun (WGS) entry which is preliminary data.</text>
</comment>
<dbReference type="SUPFAM" id="SSF103473">
    <property type="entry name" value="MFS general substrate transporter"/>
    <property type="match status" value="1"/>
</dbReference>
<dbReference type="Proteomes" id="UP001431783">
    <property type="component" value="Unassembled WGS sequence"/>
</dbReference>
<evidence type="ECO:0000256" key="3">
    <source>
        <dbReference type="ARBA" id="ARBA00022989"/>
    </source>
</evidence>
<keyword evidence="4 5" id="KW-0472">Membrane</keyword>
<reference evidence="6 7" key="1">
    <citation type="submission" date="2023-03" db="EMBL/GenBank/DDBJ databases">
        <title>Genome insight into feeding habits of ladybird beetles.</title>
        <authorList>
            <person name="Li H.-S."/>
            <person name="Huang Y.-H."/>
            <person name="Pang H."/>
        </authorList>
    </citation>
    <scope>NUCLEOTIDE SEQUENCE [LARGE SCALE GENOMIC DNA]</scope>
    <source>
        <strain evidence="6">SYSU_2023b</strain>
        <tissue evidence="6">Whole body</tissue>
    </source>
</reference>
<feature type="transmembrane region" description="Helical" evidence="5">
    <location>
        <begin position="350"/>
        <end position="370"/>
    </location>
</feature>
<dbReference type="Pfam" id="PF07690">
    <property type="entry name" value="MFS_1"/>
    <property type="match status" value="1"/>
</dbReference>
<feature type="transmembrane region" description="Helical" evidence="5">
    <location>
        <begin position="407"/>
        <end position="428"/>
    </location>
</feature>
<comment type="subcellular location">
    <subcellularLocation>
        <location evidence="1">Membrane</location>
        <topology evidence="1">Multi-pass membrane protein</topology>
    </subcellularLocation>
</comment>
<feature type="transmembrane region" description="Helical" evidence="5">
    <location>
        <begin position="228"/>
        <end position="244"/>
    </location>
</feature>
<evidence type="ECO:0000256" key="5">
    <source>
        <dbReference type="SAM" id="Phobius"/>
    </source>
</evidence>